<comment type="caution">
    <text evidence="1">The sequence shown here is derived from an EMBL/GenBank/DDBJ whole genome shotgun (WGS) entry which is preliminary data.</text>
</comment>
<reference evidence="1 2" key="1">
    <citation type="journal article" date="2020" name="Microb. Ecol.">
        <title>Ecogenomics of the Marine Benthic Filamentous Cyanobacterium Adonisia.</title>
        <authorList>
            <person name="Walter J.M."/>
            <person name="Coutinho F.H."/>
            <person name="Leomil L."/>
            <person name="Hargreaves P.I."/>
            <person name="Campeao M.E."/>
            <person name="Vieira V.V."/>
            <person name="Silva B.S."/>
            <person name="Fistarol G.O."/>
            <person name="Salomon P.S."/>
            <person name="Sawabe T."/>
            <person name="Mino S."/>
            <person name="Hosokawa M."/>
            <person name="Miyashita H."/>
            <person name="Maruyama F."/>
            <person name="van Verk M.C."/>
            <person name="Dutilh B.E."/>
            <person name="Thompson C.C."/>
            <person name="Thompson F.L."/>
        </authorList>
    </citation>
    <scope>NUCLEOTIDE SEQUENCE [LARGE SCALE GENOMIC DNA]</scope>
    <source>
        <strain evidence="1 2">CCMR0081</strain>
    </source>
</reference>
<accession>A0A6M0RR98</accession>
<dbReference type="Proteomes" id="UP000481033">
    <property type="component" value="Unassembled WGS sequence"/>
</dbReference>
<protein>
    <submittedName>
        <fullName evidence="1">Uncharacterized protein</fullName>
    </submittedName>
</protein>
<dbReference type="EMBL" id="QXHD01000004">
    <property type="protein sequence ID" value="NEZ58775.1"/>
    <property type="molecule type" value="Genomic_DNA"/>
</dbReference>
<organism evidence="1 2">
    <name type="scientific">Adonisia turfae CCMR0081</name>
    <dbReference type="NCBI Taxonomy" id="2292702"/>
    <lineage>
        <taxon>Bacteria</taxon>
        <taxon>Bacillati</taxon>
        <taxon>Cyanobacteriota</taxon>
        <taxon>Adonisia</taxon>
        <taxon>Adonisia turfae</taxon>
    </lineage>
</organism>
<dbReference type="AlphaFoldDB" id="A0A6M0RR98"/>
<sequence>MIIKTSWLILLIGVGGPAFLSSPELSDSWNDASEIREQRKAQAQKDRMATMYATQAQKDSEIALTRVKAGCVPVVARETGGDTRLAEGVQVKAASDSPIPLGDGSLVCTRSGDTAEVWEGRVAQVKRIGPSDADEYLDSFSKQPGAY</sequence>
<gene>
    <name evidence="1" type="ORF">DXZ20_24670</name>
</gene>
<name>A0A6M0RR98_9CYAN</name>
<evidence type="ECO:0000313" key="2">
    <source>
        <dbReference type="Proteomes" id="UP000481033"/>
    </source>
</evidence>
<evidence type="ECO:0000313" key="1">
    <source>
        <dbReference type="EMBL" id="NEZ58775.1"/>
    </source>
</evidence>
<keyword evidence="2" id="KW-1185">Reference proteome</keyword>
<proteinExistence type="predicted"/>